<keyword evidence="13 16" id="KW-0472">Membrane</keyword>
<keyword evidence="16" id="KW-0812">Transmembrane</keyword>
<evidence type="ECO:0000313" key="18">
    <source>
        <dbReference type="Proteomes" id="UP000594454"/>
    </source>
</evidence>
<keyword evidence="7 14" id="KW-0479">Metal-binding</keyword>
<dbReference type="Proteomes" id="UP000594454">
    <property type="component" value="Chromosome 3"/>
</dbReference>
<dbReference type="GO" id="GO:0020037">
    <property type="term" value="F:heme binding"/>
    <property type="evidence" value="ECO:0007669"/>
    <property type="project" value="InterPro"/>
</dbReference>
<keyword evidence="18" id="KW-1185">Reference proteome</keyword>
<comment type="cofactor">
    <cofactor evidence="1 14">
        <name>heme</name>
        <dbReference type="ChEBI" id="CHEBI:30413"/>
    </cofactor>
</comment>
<dbReference type="Gene3D" id="1.10.630.10">
    <property type="entry name" value="Cytochrome P450"/>
    <property type="match status" value="1"/>
</dbReference>
<dbReference type="PRINTS" id="PR00385">
    <property type="entry name" value="P450"/>
</dbReference>
<dbReference type="InterPro" id="IPR036396">
    <property type="entry name" value="Cyt_P450_sf"/>
</dbReference>
<dbReference type="GO" id="GO:0004497">
    <property type="term" value="F:monooxygenase activity"/>
    <property type="evidence" value="ECO:0007669"/>
    <property type="project" value="UniProtKB-KW"/>
</dbReference>
<evidence type="ECO:0000256" key="12">
    <source>
        <dbReference type="ARBA" id="ARBA00023033"/>
    </source>
</evidence>
<evidence type="ECO:0000313" key="17">
    <source>
        <dbReference type="EMBL" id="CAD7083930.1"/>
    </source>
</evidence>
<keyword evidence="10 15" id="KW-0560">Oxidoreductase</keyword>
<dbReference type="GO" id="GO:0005506">
    <property type="term" value="F:iron ion binding"/>
    <property type="evidence" value="ECO:0007669"/>
    <property type="project" value="InterPro"/>
</dbReference>
<comment type="subcellular location">
    <subcellularLocation>
        <location evidence="4">Endoplasmic reticulum membrane</location>
        <topology evidence="4">Peripheral membrane protein</topology>
    </subcellularLocation>
    <subcellularLocation>
        <location evidence="3">Microsome membrane</location>
        <topology evidence="3">Peripheral membrane protein</topology>
    </subcellularLocation>
</comment>
<dbReference type="PRINTS" id="PR00463">
    <property type="entry name" value="EP450I"/>
</dbReference>
<gene>
    <name evidence="17" type="ORF">HERILL_LOCUS6853</name>
</gene>
<dbReference type="OrthoDB" id="2789670at2759"/>
<dbReference type="CDD" id="cd11056">
    <property type="entry name" value="CYP6-like"/>
    <property type="match status" value="1"/>
</dbReference>
<organism evidence="17 18">
    <name type="scientific">Hermetia illucens</name>
    <name type="common">Black soldier fly</name>
    <dbReference type="NCBI Taxonomy" id="343691"/>
    <lineage>
        <taxon>Eukaryota</taxon>
        <taxon>Metazoa</taxon>
        <taxon>Ecdysozoa</taxon>
        <taxon>Arthropoda</taxon>
        <taxon>Hexapoda</taxon>
        <taxon>Insecta</taxon>
        <taxon>Pterygota</taxon>
        <taxon>Neoptera</taxon>
        <taxon>Endopterygota</taxon>
        <taxon>Diptera</taxon>
        <taxon>Brachycera</taxon>
        <taxon>Stratiomyomorpha</taxon>
        <taxon>Stratiomyidae</taxon>
        <taxon>Hermetiinae</taxon>
        <taxon>Hermetia</taxon>
    </lineage>
</organism>
<evidence type="ECO:0000256" key="11">
    <source>
        <dbReference type="ARBA" id="ARBA00023004"/>
    </source>
</evidence>
<proteinExistence type="inferred from homology"/>
<keyword evidence="9" id="KW-0492">Microsome</keyword>
<evidence type="ECO:0000256" key="13">
    <source>
        <dbReference type="ARBA" id="ARBA00023136"/>
    </source>
</evidence>
<dbReference type="InterPro" id="IPR001128">
    <property type="entry name" value="Cyt_P450"/>
</dbReference>
<sequence>MTSFGCCPLSMQLFAFGVIALFLVYKWVTGTFDFFAKRNISFERPIPLFGNLGGIVFGKQTVLDVARRLYTKYKSQKYYGTFNLRTPILTIADLGLIKQIGVKDFASFPNHRSFIEPEDHVLLATSLFFLKDQRWKDMRTTLSPAFTGNKLRQMLPLISKCCLNGSDYLWEKTSRDDGMELDINDFFIRYTVDVMASTAFGVEINSLKNVDNDFYRIARQIMPVSLWATIRIFLCLSCRKLMRFLKVSIIDESFLNYFKKLVLNTISIRSQEGIVRHDMINLLMQAQEEYTEPKISGFDSNLEHPAVDESKSDLNPVNSKWSDDEIVAQCFMFLAGGFGPTSSTMSFCAHEIMAHPDVQQKLLAEIDKTRESLNGNPITYGDLEKMKYLDMVISETLRKWPTNVTTERVCSRNYQIENVDTGDRVDLEPGQNVEIPIAGLHYDPEYWTDPENFDPERFNDENKKDIKPFTYLPFGVGPRNCIGSRFALIMMKASLYHLLSEFTLQESSKTQIPLTLVPLGIQYTSKGGFWMKIKPRNI</sequence>
<evidence type="ECO:0008006" key="19">
    <source>
        <dbReference type="Google" id="ProtNLM"/>
    </source>
</evidence>
<dbReference type="PROSITE" id="PS00086">
    <property type="entry name" value="CYTOCHROME_P450"/>
    <property type="match status" value="1"/>
</dbReference>
<evidence type="ECO:0000256" key="10">
    <source>
        <dbReference type="ARBA" id="ARBA00023002"/>
    </source>
</evidence>
<comment type="function">
    <text evidence="2">May be involved in the metabolism of insect hormones and in the breakdown of synthetic insecticides.</text>
</comment>
<evidence type="ECO:0000256" key="7">
    <source>
        <dbReference type="ARBA" id="ARBA00022723"/>
    </source>
</evidence>
<dbReference type="PANTHER" id="PTHR24292">
    <property type="entry name" value="CYTOCHROME P450"/>
    <property type="match status" value="1"/>
</dbReference>
<keyword evidence="12 15" id="KW-0503">Monooxygenase</keyword>
<evidence type="ECO:0000256" key="8">
    <source>
        <dbReference type="ARBA" id="ARBA00022824"/>
    </source>
</evidence>
<dbReference type="InterPro" id="IPR050476">
    <property type="entry name" value="Insect_CytP450_Detox"/>
</dbReference>
<dbReference type="InParanoid" id="A0A7R8UN66"/>
<feature type="binding site" description="axial binding residue" evidence="14">
    <location>
        <position position="481"/>
    </location>
    <ligand>
        <name>heme</name>
        <dbReference type="ChEBI" id="CHEBI:30413"/>
    </ligand>
    <ligandPart>
        <name>Fe</name>
        <dbReference type="ChEBI" id="CHEBI:18248"/>
    </ligandPart>
</feature>
<evidence type="ECO:0000256" key="9">
    <source>
        <dbReference type="ARBA" id="ARBA00022848"/>
    </source>
</evidence>
<evidence type="ECO:0000256" key="15">
    <source>
        <dbReference type="RuleBase" id="RU000461"/>
    </source>
</evidence>
<feature type="transmembrane region" description="Helical" evidence="16">
    <location>
        <begin position="12"/>
        <end position="36"/>
    </location>
</feature>
<evidence type="ECO:0000256" key="14">
    <source>
        <dbReference type="PIRSR" id="PIRSR602401-1"/>
    </source>
</evidence>
<dbReference type="EMBL" id="LR899011">
    <property type="protein sequence ID" value="CAD7083930.1"/>
    <property type="molecule type" value="Genomic_DNA"/>
</dbReference>
<keyword evidence="6 14" id="KW-0349">Heme</keyword>
<keyword evidence="11 14" id="KW-0408">Iron</keyword>
<evidence type="ECO:0000256" key="3">
    <source>
        <dbReference type="ARBA" id="ARBA00004174"/>
    </source>
</evidence>
<accession>A0A7R8UN66</accession>
<dbReference type="InterPro" id="IPR017972">
    <property type="entry name" value="Cyt_P450_CS"/>
</dbReference>
<keyword evidence="8" id="KW-0256">Endoplasmic reticulum</keyword>
<dbReference type="GO" id="GO:0005789">
    <property type="term" value="C:endoplasmic reticulum membrane"/>
    <property type="evidence" value="ECO:0007669"/>
    <property type="project" value="UniProtKB-SubCell"/>
</dbReference>
<dbReference type="SUPFAM" id="SSF48264">
    <property type="entry name" value="Cytochrome P450"/>
    <property type="match status" value="1"/>
</dbReference>
<evidence type="ECO:0000256" key="16">
    <source>
        <dbReference type="SAM" id="Phobius"/>
    </source>
</evidence>
<evidence type="ECO:0000256" key="5">
    <source>
        <dbReference type="ARBA" id="ARBA00010617"/>
    </source>
</evidence>
<comment type="similarity">
    <text evidence="5 15">Belongs to the cytochrome P450 family.</text>
</comment>
<dbReference type="AlphaFoldDB" id="A0A7R8UN66"/>
<dbReference type="FunFam" id="1.10.630.10:FF:000042">
    <property type="entry name" value="Cytochrome P450"/>
    <property type="match status" value="1"/>
</dbReference>
<evidence type="ECO:0000256" key="6">
    <source>
        <dbReference type="ARBA" id="ARBA00022617"/>
    </source>
</evidence>
<dbReference type="PANTHER" id="PTHR24292:SF54">
    <property type="entry name" value="CYP9F3-RELATED"/>
    <property type="match status" value="1"/>
</dbReference>
<keyword evidence="16" id="KW-1133">Transmembrane helix</keyword>
<dbReference type="Pfam" id="PF00067">
    <property type="entry name" value="p450"/>
    <property type="match status" value="1"/>
</dbReference>
<reference evidence="17 18" key="1">
    <citation type="submission" date="2020-11" db="EMBL/GenBank/DDBJ databases">
        <authorList>
            <person name="Wallbank WR R."/>
            <person name="Pardo Diaz C."/>
            <person name="Kozak K."/>
            <person name="Martin S."/>
            <person name="Jiggins C."/>
            <person name="Moest M."/>
            <person name="Warren A I."/>
            <person name="Generalovic N T."/>
            <person name="Byers J.R.P. K."/>
            <person name="Montejo-Kovacevich G."/>
            <person name="Yen C E."/>
        </authorList>
    </citation>
    <scope>NUCLEOTIDE SEQUENCE [LARGE SCALE GENOMIC DNA]</scope>
</reference>
<dbReference type="OMA" id="WATIRIF"/>
<evidence type="ECO:0000256" key="4">
    <source>
        <dbReference type="ARBA" id="ARBA00004406"/>
    </source>
</evidence>
<dbReference type="InterPro" id="IPR002401">
    <property type="entry name" value="Cyt_P450_E_grp-I"/>
</dbReference>
<evidence type="ECO:0000256" key="1">
    <source>
        <dbReference type="ARBA" id="ARBA00001971"/>
    </source>
</evidence>
<protein>
    <recommendedName>
        <fullName evidence="19">Cytochrome P450</fullName>
    </recommendedName>
</protein>
<name>A0A7R8UN66_HERIL</name>
<dbReference type="GO" id="GO:0016705">
    <property type="term" value="F:oxidoreductase activity, acting on paired donors, with incorporation or reduction of molecular oxygen"/>
    <property type="evidence" value="ECO:0007669"/>
    <property type="project" value="InterPro"/>
</dbReference>
<evidence type="ECO:0000256" key="2">
    <source>
        <dbReference type="ARBA" id="ARBA00003690"/>
    </source>
</evidence>